<evidence type="ECO:0008006" key="4">
    <source>
        <dbReference type="Google" id="ProtNLM"/>
    </source>
</evidence>
<name>A0ABU3GUP3_9SPHI</name>
<accession>A0ABU3GUP3</accession>
<dbReference type="EMBL" id="JAVLVU010000001">
    <property type="protein sequence ID" value="MDT3403501.1"/>
    <property type="molecule type" value="Genomic_DNA"/>
</dbReference>
<organism evidence="2 3">
    <name type="scientific">Mucilaginibacter terrae</name>
    <dbReference type="NCBI Taxonomy" id="1955052"/>
    <lineage>
        <taxon>Bacteria</taxon>
        <taxon>Pseudomonadati</taxon>
        <taxon>Bacteroidota</taxon>
        <taxon>Sphingobacteriia</taxon>
        <taxon>Sphingobacteriales</taxon>
        <taxon>Sphingobacteriaceae</taxon>
        <taxon>Mucilaginibacter</taxon>
    </lineage>
</organism>
<dbReference type="RefSeq" id="WP_311950536.1">
    <property type="nucleotide sequence ID" value="NZ_JAVLVU010000001.1"/>
</dbReference>
<keyword evidence="1" id="KW-0732">Signal</keyword>
<keyword evidence="3" id="KW-1185">Reference proteome</keyword>
<evidence type="ECO:0000313" key="3">
    <source>
        <dbReference type="Proteomes" id="UP001258315"/>
    </source>
</evidence>
<feature type="chain" id="PRO_5046393061" description="DUF2782 domain-containing protein" evidence="1">
    <location>
        <begin position="22"/>
        <end position="102"/>
    </location>
</feature>
<evidence type="ECO:0000256" key="1">
    <source>
        <dbReference type="SAM" id="SignalP"/>
    </source>
</evidence>
<reference evidence="3" key="1">
    <citation type="submission" date="2023-07" db="EMBL/GenBank/DDBJ databases">
        <title>Functional and genomic diversity of the sorghum phyllosphere microbiome.</title>
        <authorList>
            <person name="Shade A."/>
        </authorList>
    </citation>
    <scope>NUCLEOTIDE SEQUENCE [LARGE SCALE GENOMIC DNA]</scope>
    <source>
        <strain evidence="3">SORGH_AS_0422</strain>
    </source>
</reference>
<evidence type="ECO:0000313" key="2">
    <source>
        <dbReference type="EMBL" id="MDT3403501.1"/>
    </source>
</evidence>
<sequence>MKMLTKLTLVAMLFTVVNTMAQTQPKQTKTTAIITQNQGAATVYKDETGKELKTKQVMEYVHTGNYKIEKAVGKDKKPFMLVKKSPGYNRRPVAEAVVVKPL</sequence>
<protein>
    <recommendedName>
        <fullName evidence="4">DUF2782 domain-containing protein</fullName>
    </recommendedName>
</protein>
<gene>
    <name evidence="2" type="ORF">QE417_002573</name>
</gene>
<comment type="caution">
    <text evidence="2">The sequence shown here is derived from an EMBL/GenBank/DDBJ whole genome shotgun (WGS) entry which is preliminary data.</text>
</comment>
<proteinExistence type="predicted"/>
<feature type="signal peptide" evidence="1">
    <location>
        <begin position="1"/>
        <end position="21"/>
    </location>
</feature>
<dbReference type="Proteomes" id="UP001258315">
    <property type="component" value="Unassembled WGS sequence"/>
</dbReference>